<keyword evidence="5" id="KW-1185">Reference proteome</keyword>
<accession>A0A3Q7YAT6</accession>
<dbReference type="Pfam" id="PF02671">
    <property type="entry name" value="PAH"/>
    <property type="match status" value="1"/>
</dbReference>
<dbReference type="InterPro" id="IPR003822">
    <property type="entry name" value="PAH"/>
</dbReference>
<evidence type="ECO:0000256" key="2">
    <source>
        <dbReference type="ARBA" id="ARBA00022491"/>
    </source>
</evidence>
<dbReference type="PANTHER" id="PTHR12346">
    <property type="entry name" value="SIN3B-RELATED"/>
    <property type="match status" value="1"/>
</dbReference>
<dbReference type="PANTHER" id="PTHR12346:SF0">
    <property type="entry name" value="SIN3A, ISOFORM G"/>
    <property type="match status" value="1"/>
</dbReference>
<dbReference type="Proteomes" id="UP000087171">
    <property type="component" value="Unplaced"/>
</dbReference>
<proteinExistence type="predicted"/>
<dbReference type="STRING" id="3827.A0A3Q7YAT6"/>
<sequence>MAKRMKRSGVKKQMSPVKIGLTFVNKLKARFRYSPHVYVLFLDILNKYITGEKSVDEVFHEVTTLIKDHPDLVDGFLYSFPIGGGV</sequence>
<organism evidence="5 6">
    <name type="scientific">Cicer arietinum</name>
    <name type="common">Chickpea</name>
    <name type="synonym">Garbanzo</name>
    <dbReference type="NCBI Taxonomy" id="3827"/>
    <lineage>
        <taxon>Eukaryota</taxon>
        <taxon>Viridiplantae</taxon>
        <taxon>Streptophyta</taxon>
        <taxon>Embryophyta</taxon>
        <taxon>Tracheophyta</taxon>
        <taxon>Spermatophyta</taxon>
        <taxon>Magnoliopsida</taxon>
        <taxon>eudicotyledons</taxon>
        <taxon>Gunneridae</taxon>
        <taxon>Pentapetalae</taxon>
        <taxon>rosids</taxon>
        <taxon>fabids</taxon>
        <taxon>Fabales</taxon>
        <taxon>Fabaceae</taxon>
        <taxon>Papilionoideae</taxon>
        <taxon>50 kb inversion clade</taxon>
        <taxon>NPAAA clade</taxon>
        <taxon>Hologalegina</taxon>
        <taxon>IRL clade</taxon>
        <taxon>Cicereae</taxon>
        <taxon>Cicer</taxon>
    </lineage>
</organism>
<evidence type="ECO:0000256" key="3">
    <source>
        <dbReference type="ARBA" id="ARBA00023242"/>
    </source>
</evidence>
<dbReference type="SUPFAM" id="SSF47762">
    <property type="entry name" value="PAH2 domain"/>
    <property type="match status" value="1"/>
</dbReference>
<comment type="subcellular location">
    <subcellularLocation>
        <location evidence="1 4">Nucleus</location>
    </subcellularLocation>
</comment>
<dbReference type="RefSeq" id="XP_027185975.1">
    <property type="nucleotide sequence ID" value="XM_027330174.1"/>
</dbReference>
<dbReference type="GO" id="GO:0000122">
    <property type="term" value="P:negative regulation of transcription by RNA polymerase II"/>
    <property type="evidence" value="ECO:0007669"/>
    <property type="project" value="TreeGrafter"/>
</dbReference>
<dbReference type="GO" id="GO:0000118">
    <property type="term" value="C:histone deacetylase complex"/>
    <property type="evidence" value="ECO:0007669"/>
    <property type="project" value="TreeGrafter"/>
</dbReference>
<evidence type="ECO:0000313" key="6">
    <source>
        <dbReference type="RefSeq" id="XP_027185975.1"/>
    </source>
</evidence>
<dbReference type="PROSITE" id="PS51477">
    <property type="entry name" value="PAH"/>
    <property type="match status" value="1"/>
</dbReference>
<dbReference type="InterPro" id="IPR036600">
    <property type="entry name" value="PAH_sf"/>
</dbReference>
<protein>
    <submittedName>
        <fullName evidence="6">Paired amphipathic helix protein Sin3-like 5</fullName>
    </submittedName>
</protein>
<dbReference type="Gene3D" id="1.20.1160.11">
    <property type="entry name" value="Paired amphipathic helix"/>
    <property type="match status" value="1"/>
</dbReference>
<name>A0A3Q7YAT6_CICAR</name>
<evidence type="ECO:0000313" key="5">
    <source>
        <dbReference type="Proteomes" id="UP000087171"/>
    </source>
</evidence>
<evidence type="ECO:0000256" key="4">
    <source>
        <dbReference type="PROSITE-ProRule" id="PRU00810"/>
    </source>
</evidence>
<keyword evidence="3 4" id="KW-0539">Nucleus</keyword>
<dbReference type="GO" id="GO:0000785">
    <property type="term" value="C:chromatin"/>
    <property type="evidence" value="ECO:0007669"/>
    <property type="project" value="TreeGrafter"/>
</dbReference>
<dbReference type="InterPro" id="IPR039774">
    <property type="entry name" value="Sin3-like"/>
</dbReference>
<dbReference type="AlphaFoldDB" id="A0A3Q7YAT6"/>
<evidence type="ECO:0000256" key="1">
    <source>
        <dbReference type="ARBA" id="ARBA00004123"/>
    </source>
</evidence>
<gene>
    <name evidence="6" type="primary">LOC113783967</name>
</gene>
<dbReference type="OrthoDB" id="1400315at2759"/>
<reference evidence="6" key="1">
    <citation type="submission" date="2025-08" db="UniProtKB">
        <authorList>
            <consortium name="RefSeq"/>
        </authorList>
    </citation>
    <scope>IDENTIFICATION</scope>
    <source>
        <tissue evidence="6">Etiolated seedlings</tissue>
    </source>
</reference>
<keyword evidence="2" id="KW-0678">Repressor</keyword>
<dbReference type="GO" id="GO:0003714">
    <property type="term" value="F:transcription corepressor activity"/>
    <property type="evidence" value="ECO:0007669"/>
    <property type="project" value="InterPro"/>
</dbReference>